<evidence type="ECO:0000313" key="3">
    <source>
        <dbReference type="Proteomes" id="UP000254794"/>
    </source>
</evidence>
<organism evidence="2 3">
    <name type="scientific">Legionella busanensis</name>
    <dbReference type="NCBI Taxonomy" id="190655"/>
    <lineage>
        <taxon>Bacteria</taxon>
        <taxon>Pseudomonadati</taxon>
        <taxon>Pseudomonadota</taxon>
        <taxon>Gammaproteobacteria</taxon>
        <taxon>Legionellales</taxon>
        <taxon>Legionellaceae</taxon>
        <taxon>Legionella</taxon>
    </lineage>
</organism>
<evidence type="ECO:0000256" key="1">
    <source>
        <dbReference type="SAM" id="Phobius"/>
    </source>
</evidence>
<sequence>MRQRGIILLTTGLMLSLVMLLFLAQIELINLHQKAHNQFINRAQILQHLENIAFQLIDKINLHNVNSLSCTINKMDPNKVINLVKNQQVGCFIADSTYTYNYVIEDLGLFNCIRMKSNNGGIYSTNQWRLTIALQASKTSVLQLRFANINSLIFKKCKEPIIIESDVLSWRNLT</sequence>
<keyword evidence="1" id="KW-1133">Transmembrane helix</keyword>
<proteinExistence type="predicted"/>
<reference evidence="2 3" key="1">
    <citation type="submission" date="2018-06" db="EMBL/GenBank/DDBJ databases">
        <authorList>
            <consortium name="Pathogen Informatics"/>
            <person name="Doyle S."/>
        </authorList>
    </citation>
    <scope>NUCLEOTIDE SEQUENCE [LARGE SCALE GENOMIC DNA]</scope>
    <source>
        <strain evidence="2 3">NCTC13316</strain>
    </source>
</reference>
<protein>
    <recommendedName>
        <fullName evidence="4">Tfp pilus assembly protein PilX</fullName>
    </recommendedName>
</protein>
<accession>A0A378JRH3</accession>
<evidence type="ECO:0008006" key="4">
    <source>
        <dbReference type="Google" id="ProtNLM"/>
    </source>
</evidence>
<dbReference type="EMBL" id="UGOD01000001">
    <property type="protein sequence ID" value="STX50732.1"/>
    <property type="molecule type" value="Genomic_DNA"/>
</dbReference>
<dbReference type="Proteomes" id="UP000254794">
    <property type="component" value="Unassembled WGS sequence"/>
</dbReference>
<feature type="transmembrane region" description="Helical" evidence="1">
    <location>
        <begin position="6"/>
        <end position="24"/>
    </location>
</feature>
<keyword evidence="3" id="KW-1185">Reference proteome</keyword>
<gene>
    <name evidence="2" type="ORF">NCTC13316_00819</name>
</gene>
<evidence type="ECO:0000313" key="2">
    <source>
        <dbReference type="EMBL" id="STX50732.1"/>
    </source>
</evidence>
<name>A0A378JRH3_9GAMM</name>
<dbReference type="AlphaFoldDB" id="A0A378JRH3"/>
<keyword evidence="1" id="KW-0472">Membrane</keyword>
<keyword evidence="1" id="KW-0812">Transmembrane</keyword>